<keyword evidence="7" id="KW-1185">Reference proteome</keyword>
<dbReference type="GO" id="GO:0006355">
    <property type="term" value="P:regulation of DNA-templated transcription"/>
    <property type="evidence" value="ECO:0007669"/>
    <property type="project" value="InterPro"/>
</dbReference>
<dbReference type="InterPro" id="IPR003150">
    <property type="entry name" value="DNA-bd_RFX"/>
</dbReference>
<organism evidence="6 7">
    <name type="scientific">Brettanomyces naardenensis</name>
    <name type="common">Yeast</name>
    <dbReference type="NCBI Taxonomy" id="13370"/>
    <lineage>
        <taxon>Eukaryota</taxon>
        <taxon>Fungi</taxon>
        <taxon>Dikarya</taxon>
        <taxon>Ascomycota</taxon>
        <taxon>Saccharomycotina</taxon>
        <taxon>Pichiomycetes</taxon>
        <taxon>Pichiales</taxon>
        <taxon>Pichiaceae</taxon>
        <taxon>Brettanomyces</taxon>
    </lineage>
</organism>
<evidence type="ECO:0000256" key="4">
    <source>
        <dbReference type="ARBA" id="ARBA00023242"/>
    </source>
</evidence>
<keyword evidence="2" id="KW-0805">Transcription regulation</keyword>
<dbReference type="PANTHER" id="PTHR22970">
    <property type="entry name" value="AT-RICH INTERACTIVE DOMAIN-CONTAINING PROTEIN 2"/>
    <property type="match status" value="1"/>
</dbReference>
<reference evidence="6 7" key="1">
    <citation type="submission" date="2018-12" db="EMBL/GenBank/DDBJ databases">
        <authorList>
            <person name="Tiukova I."/>
            <person name="Dainat J."/>
        </authorList>
    </citation>
    <scope>NUCLEOTIDE SEQUENCE [LARGE SCALE GENOMIC DNA]</scope>
</reference>
<evidence type="ECO:0000313" key="6">
    <source>
        <dbReference type="EMBL" id="VEU22781.1"/>
    </source>
</evidence>
<dbReference type="InParanoid" id="A0A448YPF4"/>
<keyword evidence="1" id="KW-0156">Chromatin regulator</keyword>
<dbReference type="EMBL" id="CAACVR010000027">
    <property type="protein sequence ID" value="VEU22781.1"/>
    <property type="molecule type" value="Genomic_DNA"/>
</dbReference>
<dbReference type="STRING" id="13370.A0A448YPF4"/>
<keyword evidence="3" id="KW-0804">Transcription</keyword>
<dbReference type="GO" id="GO:0003677">
    <property type="term" value="F:DNA binding"/>
    <property type="evidence" value="ECO:0007669"/>
    <property type="project" value="InterPro"/>
</dbReference>
<sequence>MSDLPPTPELRVFPLDPLTTDAQESRFIENNRYLKNEHQFNYYNVPGANFPGPSERERFLFSFESGLSDEVSYCLNSLIGISLTNPKMLNLKLDYSFLVDYLTVYFDCTVFNPSAENDDLDKSLDSALILRNLAQDIDNSQVISLNQKIRDTVLLILQNPIALHDQFSNDHYEQCKELLRYTMDIVEAISSYLAPAAADDSLFIALIELLRVVEDRSAITTILRSMSRLMYNSKKAGDCPDIIEDDVLDRAVSYLVLSVNDENNSDELILTSLDFLYQFVQHNRVDRLLSSYTRASILQSFLPKLLIYKLDYKTEFTQPLPLLELVRRVRDPVPEKPPALSDSLIEGLNALPEPERATTWLRCSFEADPDGQVTQIALWRSYEAQFAQFINSRGLKLLPAVDFIKNVQHGFPNSAAMVISLEDDTKKFIIKGIQPRTKPVDIGQGKLEVLNAGSSVSTSKRYASTDESIQQPYELFQYSFNDYLTLNEINTSTSILLRQIVLSPKGVELFRGKRDDLVDRLMRVPNLLPYVYDTMMKLEY</sequence>
<evidence type="ECO:0000259" key="5">
    <source>
        <dbReference type="PROSITE" id="PS51526"/>
    </source>
</evidence>
<dbReference type="PANTHER" id="PTHR22970:SF14">
    <property type="entry name" value="AT-RICH INTERACTIVE DOMAIN-CONTAINING PROTEIN 2"/>
    <property type="match status" value="1"/>
</dbReference>
<feature type="domain" description="RFX-type winged-helix" evidence="5">
    <location>
        <begin position="357"/>
        <end position="437"/>
    </location>
</feature>
<dbReference type="GO" id="GO:0016586">
    <property type="term" value="C:RSC-type complex"/>
    <property type="evidence" value="ECO:0007669"/>
    <property type="project" value="TreeGrafter"/>
</dbReference>
<evidence type="ECO:0000256" key="3">
    <source>
        <dbReference type="ARBA" id="ARBA00023163"/>
    </source>
</evidence>
<proteinExistence type="predicted"/>
<evidence type="ECO:0000256" key="2">
    <source>
        <dbReference type="ARBA" id="ARBA00023015"/>
    </source>
</evidence>
<evidence type="ECO:0000256" key="1">
    <source>
        <dbReference type="ARBA" id="ARBA00022853"/>
    </source>
</evidence>
<dbReference type="AlphaFoldDB" id="A0A448YPF4"/>
<dbReference type="InterPro" id="IPR052406">
    <property type="entry name" value="Chromatin_Remodeling_Comp"/>
</dbReference>
<keyword evidence="4" id="KW-0539">Nucleus</keyword>
<dbReference type="OrthoDB" id="338531at2759"/>
<dbReference type="FunCoup" id="A0A448YPF4">
    <property type="interactions" value="281"/>
</dbReference>
<evidence type="ECO:0000313" key="7">
    <source>
        <dbReference type="Proteomes" id="UP000290900"/>
    </source>
</evidence>
<name>A0A448YPF4_BRENA</name>
<gene>
    <name evidence="6" type="ORF">BRENAR_LOCUS3512</name>
</gene>
<protein>
    <submittedName>
        <fullName evidence="6">DEKNAAC103837</fullName>
    </submittedName>
</protein>
<dbReference type="PROSITE" id="PS51526">
    <property type="entry name" value="RFX_DBD"/>
    <property type="match status" value="1"/>
</dbReference>
<accession>A0A448YPF4</accession>
<dbReference type="GO" id="GO:0006325">
    <property type="term" value="P:chromatin organization"/>
    <property type="evidence" value="ECO:0007669"/>
    <property type="project" value="UniProtKB-KW"/>
</dbReference>
<dbReference type="Proteomes" id="UP000290900">
    <property type="component" value="Unassembled WGS sequence"/>
</dbReference>